<keyword evidence="3" id="KW-1185">Reference proteome</keyword>
<dbReference type="OrthoDB" id="271127at2759"/>
<dbReference type="SUPFAM" id="SSF53335">
    <property type="entry name" value="S-adenosyl-L-methionine-dependent methyltransferases"/>
    <property type="match status" value="1"/>
</dbReference>
<evidence type="ECO:0008006" key="4">
    <source>
        <dbReference type="Google" id="ProtNLM"/>
    </source>
</evidence>
<evidence type="ECO:0000256" key="1">
    <source>
        <dbReference type="SAM" id="MobiDB-lite"/>
    </source>
</evidence>
<reference evidence="2 3" key="1">
    <citation type="submission" date="2020-08" db="EMBL/GenBank/DDBJ databases">
        <authorList>
            <person name="Newling K."/>
            <person name="Davey J."/>
            <person name="Forrester S."/>
        </authorList>
    </citation>
    <scope>NUCLEOTIDE SEQUENCE [LARGE SCALE GENOMIC DNA]</scope>
    <source>
        <strain evidence="3">Crithidia deanei Carvalho (ATCC PRA-265)</strain>
    </source>
</reference>
<dbReference type="InterPro" id="IPR029063">
    <property type="entry name" value="SAM-dependent_MTases_sf"/>
</dbReference>
<sequence length="432" mass="48100">MPPDGSRKRGRPSDSPVAASHVNVLRGVTQEFDRTLPFWRCFTDLKSTYGHPPIVQQRTTTIHFREACSSFKGVDVVWAITKVTVRVQTGIAKRQNMRIPEKGRAGVTWRGIPYKEVTWRIGTMHFVHQNMNGFSGEGYEKSFHIQSVVNYDCPAVLQCVAGTMVSFWLLLYSSVALLASDTRLSAKDAPRKDSDPDAAVSSTFVAREEGSSKDRKRIPLPAVGWLDHAAEEMALQCKTEDNRAYVRAARQLAPHSTSRILVLGMGGNSMAVALRLLLGPHAEIHVVEIDASVFRACKAADTLLESDTKQFVYVESAEKCLPRFVNNYFHFIFMDLFEPLDATMVMTSSLVGQCHAKLSFGGMLVVNDHPTPFAGDGHPVGGTVRRRKCFPREFEWLEGKCAGLHEGGRCQEGRQNAAVQPYLFRQDLLGRI</sequence>
<gene>
    <name evidence="2" type="ORF">ADEAN_000049100</name>
</gene>
<dbReference type="Proteomes" id="UP000515908">
    <property type="component" value="Chromosome 01"/>
</dbReference>
<dbReference type="EMBL" id="LR877145">
    <property type="protein sequence ID" value="CAD2213055.1"/>
    <property type="molecule type" value="Genomic_DNA"/>
</dbReference>
<feature type="compositionally biased region" description="Basic and acidic residues" evidence="1">
    <location>
        <begin position="186"/>
        <end position="195"/>
    </location>
</feature>
<accession>A0A7G2C0K1</accession>
<protein>
    <recommendedName>
        <fullName evidence="4">Spermine/spermidine synthase</fullName>
    </recommendedName>
</protein>
<evidence type="ECO:0000313" key="2">
    <source>
        <dbReference type="EMBL" id="CAD2213055.1"/>
    </source>
</evidence>
<dbReference type="VEuPathDB" id="TriTrypDB:ADEAN_000049100"/>
<organism evidence="2 3">
    <name type="scientific">Angomonas deanei</name>
    <dbReference type="NCBI Taxonomy" id="59799"/>
    <lineage>
        <taxon>Eukaryota</taxon>
        <taxon>Discoba</taxon>
        <taxon>Euglenozoa</taxon>
        <taxon>Kinetoplastea</taxon>
        <taxon>Metakinetoplastina</taxon>
        <taxon>Trypanosomatida</taxon>
        <taxon>Trypanosomatidae</taxon>
        <taxon>Strigomonadinae</taxon>
        <taxon>Angomonas</taxon>
    </lineage>
</organism>
<proteinExistence type="predicted"/>
<dbReference type="AlphaFoldDB" id="A0A7G2C0K1"/>
<name>A0A7G2C0K1_9TRYP</name>
<feature type="region of interest" description="Disordered" evidence="1">
    <location>
        <begin position="186"/>
        <end position="213"/>
    </location>
</feature>
<evidence type="ECO:0000313" key="3">
    <source>
        <dbReference type="Proteomes" id="UP000515908"/>
    </source>
</evidence>
<dbReference type="Gene3D" id="3.40.50.150">
    <property type="entry name" value="Vaccinia Virus protein VP39"/>
    <property type="match status" value="1"/>
</dbReference>